<dbReference type="AlphaFoldDB" id="A0AA46SGT9"/>
<organism evidence="2 3">
    <name type="scientific">Rhodococcus aetherivorans</name>
    <dbReference type="NCBI Taxonomy" id="191292"/>
    <lineage>
        <taxon>Bacteria</taxon>
        <taxon>Bacillati</taxon>
        <taxon>Actinomycetota</taxon>
        <taxon>Actinomycetes</taxon>
        <taxon>Mycobacteriales</taxon>
        <taxon>Nocardiaceae</taxon>
        <taxon>Rhodococcus</taxon>
    </lineage>
</organism>
<keyword evidence="2" id="KW-0614">Plasmid</keyword>
<geneLocation type="plasmid" evidence="2 3">
    <name>pN1</name>
</geneLocation>
<evidence type="ECO:0000313" key="2">
    <source>
        <dbReference type="EMBL" id="UYF97292.1"/>
    </source>
</evidence>
<dbReference type="CDD" id="cd07043">
    <property type="entry name" value="STAS_anti-anti-sigma_factors"/>
    <property type="match status" value="1"/>
</dbReference>
<sequence>MQSCEERVENSILMLRPIGVLRGASSARLRQRLDRALADNTDVVVDLGSVPSVDSTGLGVMIHATKTARTHCRSLTFAAPSARVKAMIERTRLQSVITLSSSVEAAMERIR</sequence>
<dbReference type="PANTHER" id="PTHR33495">
    <property type="entry name" value="ANTI-SIGMA FACTOR ANTAGONIST TM_1081-RELATED-RELATED"/>
    <property type="match status" value="1"/>
</dbReference>
<reference evidence="2" key="1">
    <citation type="submission" date="2022-09" db="EMBL/GenBank/DDBJ databases">
        <title>The genome sequence of Rhodococcus aetherivorans N1.</title>
        <authorList>
            <person name="Jiang W."/>
        </authorList>
    </citation>
    <scope>NUCLEOTIDE SEQUENCE</scope>
    <source>
        <strain evidence="2">N1</strain>
        <plasmid evidence="2">pN1</plasmid>
    </source>
</reference>
<feature type="domain" description="STAS" evidence="1">
    <location>
        <begin position="2"/>
        <end position="110"/>
    </location>
</feature>
<dbReference type="GeneID" id="83624543"/>
<dbReference type="Gene3D" id="3.30.750.24">
    <property type="entry name" value="STAS domain"/>
    <property type="match status" value="1"/>
</dbReference>
<dbReference type="SUPFAM" id="SSF52091">
    <property type="entry name" value="SpoIIaa-like"/>
    <property type="match status" value="1"/>
</dbReference>
<dbReference type="InterPro" id="IPR036513">
    <property type="entry name" value="STAS_dom_sf"/>
</dbReference>
<dbReference type="PANTHER" id="PTHR33495:SF2">
    <property type="entry name" value="ANTI-SIGMA FACTOR ANTAGONIST TM_1081-RELATED"/>
    <property type="match status" value="1"/>
</dbReference>
<proteinExistence type="predicted"/>
<dbReference type="InterPro" id="IPR002645">
    <property type="entry name" value="STAS_dom"/>
</dbReference>
<accession>A0AA46SGT9</accession>
<dbReference type="Pfam" id="PF01740">
    <property type="entry name" value="STAS"/>
    <property type="match status" value="1"/>
</dbReference>
<dbReference type="GO" id="GO:0043856">
    <property type="term" value="F:anti-sigma factor antagonist activity"/>
    <property type="evidence" value="ECO:0007669"/>
    <property type="project" value="TreeGrafter"/>
</dbReference>
<name>A0AA46SGT9_9NOCA</name>
<dbReference type="Proteomes" id="UP001163947">
    <property type="component" value="Plasmid pN1"/>
</dbReference>
<evidence type="ECO:0000313" key="3">
    <source>
        <dbReference type="Proteomes" id="UP001163947"/>
    </source>
</evidence>
<gene>
    <name evidence="2" type="ORF">OCS65_28980</name>
</gene>
<dbReference type="PROSITE" id="PS50801">
    <property type="entry name" value="STAS"/>
    <property type="match status" value="1"/>
</dbReference>
<dbReference type="RefSeq" id="WP_088899665.1">
    <property type="nucleotide sequence ID" value="NZ_CP106984.1"/>
</dbReference>
<dbReference type="EMBL" id="CP106984">
    <property type="protein sequence ID" value="UYF97292.1"/>
    <property type="molecule type" value="Genomic_DNA"/>
</dbReference>
<protein>
    <submittedName>
        <fullName evidence="2">STAS domain-containing protein</fullName>
    </submittedName>
</protein>
<evidence type="ECO:0000259" key="1">
    <source>
        <dbReference type="PROSITE" id="PS50801"/>
    </source>
</evidence>